<dbReference type="EMBL" id="JXTB01000112">
    <property type="protein sequence ID" value="PON62512.1"/>
    <property type="molecule type" value="Genomic_DNA"/>
</dbReference>
<name>A0A2P5CNC0_PARAD</name>
<accession>A0A2P5CNC0</accession>
<protein>
    <submittedName>
        <fullName evidence="1">Choline transporter-like</fullName>
    </submittedName>
</protein>
<comment type="caution">
    <text evidence="1">The sequence shown here is derived from an EMBL/GenBank/DDBJ whole genome shotgun (WGS) entry which is preliminary data.</text>
</comment>
<dbReference type="Proteomes" id="UP000237105">
    <property type="component" value="Unassembled WGS sequence"/>
</dbReference>
<evidence type="ECO:0000313" key="2">
    <source>
        <dbReference type="Proteomes" id="UP000237105"/>
    </source>
</evidence>
<reference evidence="2" key="1">
    <citation type="submission" date="2016-06" db="EMBL/GenBank/DDBJ databases">
        <title>Parallel loss of symbiosis genes in relatives of nitrogen-fixing non-legume Parasponia.</title>
        <authorList>
            <person name="Van Velzen R."/>
            <person name="Holmer R."/>
            <person name="Bu F."/>
            <person name="Rutten L."/>
            <person name="Van Zeijl A."/>
            <person name="Liu W."/>
            <person name="Santuari L."/>
            <person name="Cao Q."/>
            <person name="Sharma T."/>
            <person name="Shen D."/>
            <person name="Roswanjaya Y."/>
            <person name="Wardhani T."/>
            <person name="Kalhor M.S."/>
            <person name="Jansen J."/>
            <person name="Van den Hoogen J."/>
            <person name="Gungor B."/>
            <person name="Hartog M."/>
            <person name="Hontelez J."/>
            <person name="Verver J."/>
            <person name="Yang W.-C."/>
            <person name="Schijlen E."/>
            <person name="Repin R."/>
            <person name="Schilthuizen M."/>
            <person name="Schranz E."/>
            <person name="Heidstra R."/>
            <person name="Miyata K."/>
            <person name="Fedorova E."/>
            <person name="Kohlen W."/>
            <person name="Bisseling T."/>
            <person name="Smit S."/>
            <person name="Geurts R."/>
        </authorList>
    </citation>
    <scope>NUCLEOTIDE SEQUENCE [LARGE SCALE GENOMIC DNA]</scope>
    <source>
        <strain evidence="2">cv. WU1-14</strain>
    </source>
</reference>
<evidence type="ECO:0000313" key="1">
    <source>
        <dbReference type="EMBL" id="PON62512.1"/>
    </source>
</evidence>
<gene>
    <name evidence="1" type="ORF">PanWU01x14_138330</name>
</gene>
<dbReference type="OrthoDB" id="44736at2759"/>
<sequence length="118" mass="13125">MWVSATAIKLLKGPKIEFMCSCANCYTGYASMLVIRIGLEELIDSDRTGTFCFLSRVAVGAICSLSRITMAWQQACLAVYYVAFAKNPQNPKIDSTIPNRIQELQRLQDSESQTSLGY</sequence>
<proteinExistence type="predicted"/>
<keyword evidence="2" id="KW-1185">Reference proteome</keyword>
<organism evidence="1 2">
    <name type="scientific">Parasponia andersonii</name>
    <name type="common">Sponia andersonii</name>
    <dbReference type="NCBI Taxonomy" id="3476"/>
    <lineage>
        <taxon>Eukaryota</taxon>
        <taxon>Viridiplantae</taxon>
        <taxon>Streptophyta</taxon>
        <taxon>Embryophyta</taxon>
        <taxon>Tracheophyta</taxon>
        <taxon>Spermatophyta</taxon>
        <taxon>Magnoliopsida</taxon>
        <taxon>eudicotyledons</taxon>
        <taxon>Gunneridae</taxon>
        <taxon>Pentapetalae</taxon>
        <taxon>rosids</taxon>
        <taxon>fabids</taxon>
        <taxon>Rosales</taxon>
        <taxon>Cannabaceae</taxon>
        <taxon>Parasponia</taxon>
    </lineage>
</organism>
<dbReference type="AlphaFoldDB" id="A0A2P5CNC0"/>
<dbReference type="STRING" id="3476.A0A2P5CNC0"/>